<dbReference type="InterPro" id="IPR021255">
    <property type="entry name" value="DUF2807"/>
</dbReference>
<reference evidence="2 3" key="1">
    <citation type="submission" date="2016-10" db="EMBL/GenBank/DDBJ databases">
        <authorList>
            <person name="de Groot N.N."/>
        </authorList>
    </citation>
    <scope>NUCLEOTIDE SEQUENCE [LARGE SCALE GENOMIC DNA]</scope>
    <source>
        <strain evidence="2 3">DSM 17794</strain>
    </source>
</reference>
<dbReference type="AlphaFoldDB" id="A0A1I5CFJ3"/>
<evidence type="ECO:0000313" key="2">
    <source>
        <dbReference type="EMBL" id="SFN85401.1"/>
    </source>
</evidence>
<dbReference type="PROSITE" id="PS51257">
    <property type="entry name" value="PROKAR_LIPOPROTEIN"/>
    <property type="match status" value="1"/>
</dbReference>
<feature type="domain" description="Putative auto-transporter adhesin head GIN" evidence="1">
    <location>
        <begin position="183"/>
        <end position="256"/>
    </location>
</feature>
<evidence type="ECO:0000259" key="1">
    <source>
        <dbReference type="Pfam" id="PF10988"/>
    </source>
</evidence>
<feature type="domain" description="Putative auto-transporter adhesin head GIN" evidence="1">
    <location>
        <begin position="37"/>
        <end position="176"/>
    </location>
</feature>
<dbReference type="STRING" id="287099.SAMN05660413_02817"/>
<accession>A0A1I5CFJ3</accession>
<proteinExistence type="predicted"/>
<dbReference type="Gene3D" id="2.160.20.120">
    <property type="match status" value="1"/>
</dbReference>
<dbReference type="EMBL" id="FOVL01000021">
    <property type="protein sequence ID" value="SFN85401.1"/>
    <property type="molecule type" value="Genomic_DNA"/>
</dbReference>
<protein>
    <submittedName>
        <fullName evidence="2">Putative auto-transporter adhesin, head GIN domain</fullName>
    </submittedName>
</protein>
<dbReference type="OrthoDB" id="1419485at2"/>
<sequence length="274" mass="31068">MKKLLLLFLVLGTIYSCGSQKVKGSRNVTTERTNLKDFTSVEIQGDFEVGLKKGNRSHMEVEADDNLHSLIQTDIVDNTLFIKTRKPVKSSKSLEIILTFPDILDRILITDNVELYSDEDLYLQDVEVRINGKAKAFLTLTARDFQFYMNDKSKTELNLTASNAYFQLNNSSDLKALVYSPIFKVDLYEKASAKLEGETKEFELRSEHSTKFDGSKLTSENAVVTAEGRSKNEVQVTGKLKLTAKDRAKIEVYGDPEIELVEFTEKAELKKKEQ</sequence>
<dbReference type="Pfam" id="PF10988">
    <property type="entry name" value="DUF2807"/>
    <property type="match status" value="2"/>
</dbReference>
<evidence type="ECO:0000313" key="3">
    <source>
        <dbReference type="Proteomes" id="UP000199153"/>
    </source>
</evidence>
<organism evidence="2 3">
    <name type="scientific">Salegentibacter flavus</name>
    <dbReference type="NCBI Taxonomy" id="287099"/>
    <lineage>
        <taxon>Bacteria</taxon>
        <taxon>Pseudomonadati</taxon>
        <taxon>Bacteroidota</taxon>
        <taxon>Flavobacteriia</taxon>
        <taxon>Flavobacteriales</taxon>
        <taxon>Flavobacteriaceae</taxon>
        <taxon>Salegentibacter</taxon>
    </lineage>
</organism>
<gene>
    <name evidence="2" type="ORF">SAMN05660413_02817</name>
</gene>
<dbReference type="Proteomes" id="UP000199153">
    <property type="component" value="Unassembled WGS sequence"/>
</dbReference>
<name>A0A1I5CFJ3_9FLAO</name>
<dbReference type="RefSeq" id="WP_093410807.1">
    <property type="nucleotide sequence ID" value="NZ_FOVL01000021.1"/>
</dbReference>
<keyword evidence="3" id="KW-1185">Reference proteome</keyword>